<reference evidence="2 3" key="1">
    <citation type="submission" date="2015-07" db="EMBL/GenBank/DDBJ databases">
        <title>The genome of Melipona quadrifasciata.</title>
        <authorList>
            <person name="Pan H."/>
            <person name="Kapheim K."/>
        </authorList>
    </citation>
    <scope>NUCLEOTIDE SEQUENCE [LARGE SCALE GENOMIC DNA]</scope>
    <source>
        <strain evidence="2">0111107301</strain>
        <tissue evidence="2">Whole body</tissue>
    </source>
</reference>
<evidence type="ECO:0000313" key="3">
    <source>
        <dbReference type="Proteomes" id="UP000053105"/>
    </source>
</evidence>
<dbReference type="Proteomes" id="UP000053105">
    <property type="component" value="Unassembled WGS sequence"/>
</dbReference>
<proteinExistence type="predicted"/>
<dbReference type="AlphaFoldDB" id="A0A0N0BDC8"/>
<evidence type="ECO:0000313" key="2">
    <source>
        <dbReference type="EMBL" id="KOX70281.1"/>
    </source>
</evidence>
<name>A0A0N0BDC8_9HYME</name>
<sequence>MEVLPQGVRFRAISASKDTLRSACVVYFQQFCRPTCSFDHRADALLSLRISIRAIKSSHNYEASDRCIVRGETLRGSLGAGQEAETKQRRETADSQEEKGAVDGGPGMEMRKEGGARACRALTHFSSFYIGEGTRRNATNATGYFHSEGSFLKNHTERKTEWNSLPTLALQRKTPLPYTADYYTPRIQRFKTELEINLTHYALDTNHTSHTQHRQYVPQHFVDDRPLDVPA</sequence>
<gene>
    <name evidence="2" type="ORF">WN51_05231</name>
</gene>
<evidence type="ECO:0000256" key="1">
    <source>
        <dbReference type="SAM" id="MobiDB-lite"/>
    </source>
</evidence>
<organism evidence="2 3">
    <name type="scientific">Melipona quadrifasciata</name>
    <dbReference type="NCBI Taxonomy" id="166423"/>
    <lineage>
        <taxon>Eukaryota</taxon>
        <taxon>Metazoa</taxon>
        <taxon>Ecdysozoa</taxon>
        <taxon>Arthropoda</taxon>
        <taxon>Hexapoda</taxon>
        <taxon>Insecta</taxon>
        <taxon>Pterygota</taxon>
        <taxon>Neoptera</taxon>
        <taxon>Endopterygota</taxon>
        <taxon>Hymenoptera</taxon>
        <taxon>Apocrita</taxon>
        <taxon>Aculeata</taxon>
        <taxon>Apoidea</taxon>
        <taxon>Anthophila</taxon>
        <taxon>Apidae</taxon>
        <taxon>Melipona</taxon>
    </lineage>
</organism>
<protein>
    <submittedName>
        <fullName evidence="2">Uncharacterized protein</fullName>
    </submittedName>
</protein>
<dbReference type="OrthoDB" id="10489637at2759"/>
<keyword evidence="3" id="KW-1185">Reference proteome</keyword>
<feature type="region of interest" description="Disordered" evidence="1">
    <location>
        <begin position="78"/>
        <end position="108"/>
    </location>
</feature>
<feature type="compositionally biased region" description="Basic and acidic residues" evidence="1">
    <location>
        <begin position="84"/>
        <end position="101"/>
    </location>
</feature>
<dbReference type="EMBL" id="KQ435867">
    <property type="protein sequence ID" value="KOX70281.1"/>
    <property type="molecule type" value="Genomic_DNA"/>
</dbReference>
<accession>A0A0N0BDC8</accession>